<feature type="domain" description="SAP" evidence="1">
    <location>
        <begin position="112"/>
        <end position="146"/>
    </location>
</feature>
<sequence>MGLIDWIKQKLKTPTYSQKSTIQNNCENQESLFKIEFSIDRSIPEINKIYTKKLDIGLLPGEIVLLDWINGKEADSSFPQYFRYDYGIDAETSMKKLVYEDYLRLSTPMESLKYMKVDSLKQILRDNSLKVSGNKQELIDRIIANFTESELDNFSKMRTRRYILTNKGKEVFNTYYYIIPAHRYSSKDGIYNVATAIDFVSKHNNYPTNHEIAWSLFTEAEENNRVSHKYGLFRNVKLHKAVHLQRQNNIEHALNHCLEVFIIDLSGLGNGLYLNSPSLINSAPAIKSYINSYIETLDMNEEILKKKFSKVWDSLTPQLPFHLLDKNSCLNCLLAFLNDNEEYIEKEIESTFDRIDKKTFTKKYNLRLPHNLD</sequence>
<gene>
    <name evidence="2" type="ORF">AMD02_14500</name>
</gene>
<dbReference type="Pfam" id="PF02037">
    <property type="entry name" value="SAP"/>
    <property type="match status" value="1"/>
</dbReference>
<protein>
    <recommendedName>
        <fullName evidence="1">SAP domain-containing protein</fullName>
    </recommendedName>
</protein>
<comment type="caution">
    <text evidence="2">The sequence shown here is derived from an EMBL/GenBank/DDBJ whole genome shotgun (WGS) entry which is preliminary data.</text>
</comment>
<dbReference type="InterPro" id="IPR036361">
    <property type="entry name" value="SAP_dom_sf"/>
</dbReference>
<dbReference type="AlphaFoldDB" id="A0A0M0KNG1"/>
<dbReference type="EMBL" id="LILD01000001">
    <property type="protein sequence ID" value="KOO39923.1"/>
    <property type="molecule type" value="Genomic_DNA"/>
</dbReference>
<accession>A0A0M0KNG1</accession>
<organism evidence="2">
    <name type="scientific">Halalkalibacterium halodurans</name>
    <name type="common">Bacillus halodurans</name>
    <dbReference type="NCBI Taxonomy" id="86665"/>
    <lineage>
        <taxon>Bacteria</taxon>
        <taxon>Bacillati</taxon>
        <taxon>Bacillota</taxon>
        <taxon>Bacilli</taxon>
        <taxon>Bacillales</taxon>
        <taxon>Bacillaceae</taxon>
        <taxon>Halalkalibacterium (ex Joshi et al. 2022)</taxon>
    </lineage>
</organism>
<dbReference type="RefSeq" id="WP_053431773.1">
    <property type="nucleotide sequence ID" value="NZ_LILD02000002.1"/>
</dbReference>
<dbReference type="Gene3D" id="1.10.720.30">
    <property type="entry name" value="SAP domain"/>
    <property type="match status" value="1"/>
</dbReference>
<dbReference type="PROSITE" id="PS50800">
    <property type="entry name" value="SAP"/>
    <property type="match status" value="1"/>
</dbReference>
<dbReference type="SUPFAM" id="SSF68906">
    <property type="entry name" value="SAP domain"/>
    <property type="match status" value="1"/>
</dbReference>
<evidence type="ECO:0000259" key="1">
    <source>
        <dbReference type="PROSITE" id="PS50800"/>
    </source>
</evidence>
<reference evidence="2" key="1">
    <citation type="submission" date="2015-08" db="EMBL/GenBank/DDBJ databases">
        <title>Complete DNA Sequence of Pseudomonas syringae pv. actinidiae, the Causal Agent of Kiwifruit Canker Disease.</title>
        <authorList>
            <person name="Rikkerink E.H.A."/>
            <person name="Fineran P.C."/>
        </authorList>
    </citation>
    <scope>NUCLEOTIDE SEQUENCE</scope>
    <source>
        <strain evidence="2">DSM 13666</strain>
    </source>
</reference>
<dbReference type="InterPro" id="IPR003034">
    <property type="entry name" value="SAP_dom"/>
</dbReference>
<evidence type="ECO:0000313" key="2">
    <source>
        <dbReference type="EMBL" id="KOO39923.1"/>
    </source>
</evidence>
<proteinExistence type="predicted"/>
<name>A0A0M0KNG1_ALKHA</name>
<dbReference type="PATRIC" id="fig|136160.3.peg.3366"/>
<dbReference type="SMART" id="SM00513">
    <property type="entry name" value="SAP"/>
    <property type="match status" value="1"/>
</dbReference>